<sequence>MKHIIFPTTTAADAFIADLQSQGVIAPTMGSATVNRRTPVAPVVDGVEGGTAEDAGAGAVKGTGVGAAVGVVAGVLATGATIATGGLALPVILGMAALGSGVGAAVGATGGAMGVDETSNAYDADDDYYDRLNTTATNGGRTVAVDDSVPADVVEAAAIRHGGEYVSGGQLSRRTM</sequence>
<dbReference type="EMBL" id="CP115165">
    <property type="protein sequence ID" value="WDA59910.1"/>
    <property type="molecule type" value="Genomic_DNA"/>
</dbReference>
<reference evidence="1 2" key="1">
    <citation type="submission" date="2022-12" db="EMBL/GenBank/DDBJ databases">
        <title>Genome Sequence of Deinococcus aquaticus Type Strain PB314.</title>
        <authorList>
            <person name="Albert C."/>
            <person name="Hill J."/>
            <person name="Boren L."/>
            <person name="Scholz-Ng S."/>
            <person name="Fatema N."/>
            <person name="Grosso R."/>
            <person name="Soboslay E."/>
            <person name="Tuohy J."/>
        </authorList>
    </citation>
    <scope>NUCLEOTIDE SEQUENCE [LARGE SCALE GENOMIC DNA]</scope>
    <source>
        <strain evidence="1 2">PB-314</strain>
    </source>
</reference>
<accession>A0ABY7V492</accession>
<gene>
    <name evidence="1" type="ORF">M8445_06830</name>
</gene>
<keyword evidence="2" id="KW-1185">Reference proteome</keyword>
<organism evidence="1 2">
    <name type="scientific">Deinococcus aquaticus</name>
    <dbReference type="NCBI Taxonomy" id="328692"/>
    <lineage>
        <taxon>Bacteria</taxon>
        <taxon>Thermotogati</taxon>
        <taxon>Deinococcota</taxon>
        <taxon>Deinococci</taxon>
        <taxon>Deinococcales</taxon>
        <taxon>Deinococcaceae</taxon>
        <taxon>Deinococcus</taxon>
    </lineage>
</organism>
<proteinExistence type="predicted"/>
<protein>
    <recommendedName>
        <fullName evidence="3">Low temperature-induced protein</fullName>
    </recommendedName>
</protein>
<dbReference type="RefSeq" id="WP_273990589.1">
    <property type="nucleotide sequence ID" value="NZ_BAABQT010000009.1"/>
</dbReference>
<evidence type="ECO:0008006" key="3">
    <source>
        <dbReference type="Google" id="ProtNLM"/>
    </source>
</evidence>
<evidence type="ECO:0000313" key="2">
    <source>
        <dbReference type="Proteomes" id="UP001217044"/>
    </source>
</evidence>
<name>A0ABY7V492_9DEIO</name>
<dbReference type="Proteomes" id="UP001217044">
    <property type="component" value="Chromosome"/>
</dbReference>
<evidence type="ECO:0000313" key="1">
    <source>
        <dbReference type="EMBL" id="WDA59910.1"/>
    </source>
</evidence>